<evidence type="ECO:0000313" key="3">
    <source>
        <dbReference type="EMBL" id="CAE1321052.1"/>
    </source>
</evidence>
<protein>
    <submittedName>
        <fullName evidence="3">LRRC16</fullName>
    </submittedName>
</protein>
<dbReference type="AlphaFoldDB" id="A0A812EHX7"/>
<proteinExistence type="predicted"/>
<evidence type="ECO:0000256" key="1">
    <source>
        <dbReference type="SAM" id="MobiDB-lite"/>
    </source>
</evidence>
<evidence type="ECO:0000259" key="2">
    <source>
        <dbReference type="Pfam" id="PF16000"/>
    </source>
</evidence>
<reference evidence="3" key="1">
    <citation type="submission" date="2021-01" db="EMBL/GenBank/DDBJ databases">
        <authorList>
            <person name="Li R."/>
            <person name="Bekaert M."/>
        </authorList>
    </citation>
    <scope>NUCLEOTIDE SEQUENCE</scope>
    <source>
        <strain evidence="3">Farmed</strain>
    </source>
</reference>
<dbReference type="GO" id="GO:0016477">
    <property type="term" value="P:cell migration"/>
    <property type="evidence" value="ECO:0007669"/>
    <property type="project" value="TreeGrafter"/>
</dbReference>
<feature type="compositionally biased region" description="Basic and acidic residues" evidence="1">
    <location>
        <begin position="330"/>
        <end position="340"/>
    </location>
</feature>
<dbReference type="PANTHER" id="PTHR24112:SF66">
    <property type="entry name" value="LEUCINE-RICH REPEAT, ISOFORM F"/>
    <property type="match status" value="1"/>
</dbReference>
<gene>
    <name evidence="3" type="ORF">SPHA_71225</name>
</gene>
<dbReference type="GO" id="GO:0005886">
    <property type="term" value="C:plasma membrane"/>
    <property type="evidence" value="ECO:0007669"/>
    <property type="project" value="TreeGrafter"/>
</dbReference>
<dbReference type="GO" id="GO:0030027">
    <property type="term" value="C:lamellipodium"/>
    <property type="evidence" value="ECO:0007669"/>
    <property type="project" value="TreeGrafter"/>
</dbReference>
<feature type="compositionally biased region" description="Basic and acidic residues" evidence="1">
    <location>
        <begin position="257"/>
        <end position="275"/>
    </location>
</feature>
<dbReference type="EMBL" id="CAHIKZ030005210">
    <property type="protein sequence ID" value="CAE1321052.1"/>
    <property type="molecule type" value="Genomic_DNA"/>
</dbReference>
<feature type="compositionally biased region" description="Polar residues" evidence="1">
    <location>
        <begin position="404"/>
        <end position="415"/>
    </location>
</feature>
<feature type="region of interest" description="Disordered" evidence="1">
    <location>
        <begin position="257"/>
        <end position="283"/>
    </location>
</feature>
<dbReference type="InterPro" id="IPR031943">
    <property type="entry name" value="CARMIL_C"/>
</dbReference>
<dbReference type="OrthoDB" id="18598at2759"/>
<dbReference type="InterPro" id="IPR051279">
    <property type="entry name" value="PP1-Reg/Actin-Interact_Protein"/>
</dbReference>
<keyword evidence="4" id="KW-1185">Reference proteome</keyword>
<dbReference type="GO" id="GO:0034315">
    <property type="term" value="P:regulation of Arp2/3 complex-mediated actin nucleation"/>
    <property type="evidence" value="ECO:0007669"/>
    <property type="project" value="TreeGrafter"/>
</dbReference>
<feature type="domain" description="CARMIL C-terminal" evidence="2">
    <location>
        <begin position="152"/>
        <end position="355"/>
    </location>
</feature>
<dbReference type="Pfam" id="PF16000">
    <property type="entry name" value="CARMIL_C"/>
    <property type="match status" value="1"/>
</dbReference>
<comment type="caution">
    <text evidence="3">The sequence shown here is derived from an EMBL/GenBank/DDBJ whole genome shotgun (WGS) entry which is preliminary data.</text>
</comment>
<organism evidence="3 4">
    <name type="scientific">Acanthosepion pharaonis</name>
    <name type="common">Pharaoh cuttlefish</name>
    <name type="synonym">Sepia pharaonis</name>
    <dbReference type="NCBI Taxonomy" id="158019"/>
    <lineage>
        <taxon>Eukaryota</taxon>
        <taxon>Metazoa</taxon>
        <taxon>Spiralia</taxon>
        <taxon>Lophotrochozoa</taxon>
        <taxon>Mollusca</taxon>
        <taxon>Cephalopoda</taxon>
        <taxon>Coleoidea</taxon>
        <taxon>Decapodiformes</taxon>
        <taxon>Sepiida</taxon>
        <taxon>Sepiina</taxon>
        <taxon>Sepiidae</taxon>
        <taxon>Acanthosepion</taxon>
    </lineage>
</organism>
<evidence type="ECO:0000313" key="4">
    <source>
        <dbReference type="Proteomes" id="UP000597762"/>
    </source>
</evidence>
<accession>A0A812EHX7</accession>
<sequence length="415" mass="45925">MPTPVFDATAAIKYQPEKVEATLQKIECLLQRNHSPRKFSSDQGYRLQQGFLISSTQQMVDRLVVQMQDTMNALTIDSSSSSSSANIEHASRYIDDANNCQQLLPQLQKIAIKSQEVGNPVEQKLNSMVEELHEVLNSHVENTVSDMLECAKVQCSAVLSNESFLSDLEADVAEKRKLPKDIISQVLGDVSTDIFNRLSDLNLVIAAHLSDRILEGVIESLSKSHKQLTNELNVKKRYRFSGSFDTDKNEKADLEIPSEKLSEKAALEDHEKESSTLRCSPGYNPCELNEDFDDFDYSPKLNTKKKSLYGRKLRPQSVIDHDAVQQALKNHSDKTLRSHGEDEEEAEDSGVGSSGGGVIRHTITESPEMMNRSTVSSGSDISLSSVLSQAGSSPRHPDLGPNRMTKSASKTLTDA</sequence>
<feature type="region of interest" description="Disordered" evidence="1">
    <location>
        <begin position="330"/>
        <end position="415"/>
    </location>
</feature>
<feature type="compositionally biased region" description="Low complexity" evidence="1">
    <location>
        <begin position="373"/>
        <end position="393"/>
    </location>
</feature>
<dbReference type="Proteomes" id="UP000597762">
    <property type="component" value="Unassembled WGS sequence"/>
</dbReference>
<dbReference type="PANTHER" id="PTHR24112">
    <property type="entry name" value="LEUCINE-RICH REPEAT, ISOFORM F-RELATED"/>
    <property type="match status" value="1"/>
</dbReference>
<name>A0A812EHX7_ACAPH</name>